<keyword evidence="3" id="KW-1185">Reference proteome</keyword>
<evidence type="ECO:0008006" key="4">
    <source>
        <dbReference type="Google" id="ProtNLM"/>
    </source>
</evidence>
<keyword evidence="1" id="KW-1277">Toxin-antitoxin system</keyword>
<dbReference type="AlphaFoldDB" id="A0A518AID0"/>
<dbReference type="InterPro" id="IPR007712">
    <property type="entry name" value="RelE/ParE_toxin"/>
</dbReference>
<name>A0A518AID0_9BACT</name>
<proteinExistence type="predicted"/>
<sequence>MQNALGETLSQIERSPYLGEQYDHPKLHNVRRVLVNRYSNYSLYYQVNESSILVIRAIHNARQIDSALATPP</sequence>
<dbReference type="EMBL" id="CP036278">
    <property type="protein sequence ID" value="QDU54460.1"/>
    <property type="molecule type" value="Genomic_DNA"/>
</dbReference>
<dbReference type="Pfam" id="PF05016">
    <property type="entry name" value="ParE_toxin"/>
    <property type="match status" value="1"/>
</dbReference>
<gene>
    <name evidence="2" type="ORF">Pan181_06420</name>
</gene>
<organism evidence="2 3">
    <name type="scientific">Aeoliella mucimassa</name>
    <dbReference type="NCBI Taxonomy" id="2527972"/>
    <lineage>
        <taxon>Bacteria</taxon>
        <taxon>Pseudomonadati</taxon>
        <taxon>Planctomycetota</taxon>
        <taxon>Planctomycetia</taxon>
        <taxon>Pirellulales</taxon>
        <taxon>Lacipirellulaceae</taxon>
        <taxon>Aeoliella</taxon>
    </lineage>
</organism>
<evidence type="ECO:0000313" key="3">
    <source>
        <dbReference type="Proteomes" id="UP000315750"/>
    </source>
</evidence>
<reference evidence="2 3" key="1">
    <citation type="submission" date="2019-02" db="EMBL/GenBank/DDBJ databases">
        <title>Deep-cultivation of Planctomycetes and their phenomic and genomic characterization uncovers novel biology.</title>
        <authorList>
            <person name="Wiegand S."/>
            <person name="Jogler M."/>
            <person name="Boedeker C."/>
            <person name="Pinto D."/>
            <person name="Vollmers J."/>
            <person name="Rivas-Marin E."/>
            <person name="Kohn T."/>
            <person name="Peeters S.H."/>
            <person name="Heuer A."/>
            <person name="Rast P."/>
            <person name="Oberbeckmann S."/>
            <person name="Bunk B."/>
            <person name="Jeske O."/>
            <person name="Meyerdierks A."/>
            <person name="Storesund J.E."/>
            <person name="Kallscheuer N."/>
            <person name="Luecker S."/>
            <person name="Lage O.M."/>
            <person name="Pohl T."/>
            <person name="Merkel B.J."/>
            <person name="Hornburger P."/>
            <person name="Mueller R.-W."/>
            <person name="Bruemmer F."/>
            <person name="Labrenz M."/>
            <person name="Spormann A.M."/>
            <person name="Op den Camp H."/>
            <person name="Overmann J."/>
            <person name="Amann R."/>
            <person name="Jetten M.S.M."/>
            <person name="Mascher T."/>
            <person name="Medema M.H."/>
            <person name="Devos D.P."/>
            <person name="Kaster A.-K."/>
            <person name="Ovreas L."/>
            <person name="Rohde M."/>
            <person name="Galperin M.Y."/>
            <person name="Jogler C."/>
        </authorList>
    </citation>
    <scope>NUCLEOTIDE SEQUENCE [LARGE SCALE GENOMIC DNA]</scope>
    <source>
        <strain evidence="2 3">Pan181</strain>
    </source>
</reference>
<evidence type="ECO:0000313" key="2">
    <source>
        <dbReference type="EMBL" id="QDU54460.1"/>
    </source>
</evidence>
<accession>A0A518AID0</accession>
<dbReference type="KEGG" id="amuc:Pan181_06420"/>
<dbReference type="Gene3D" id="3.30.2310.20">
    <property type="entry name" value="RelE-like"/>
    <property type="match status" value="1"/>
</dbReference>
<dbReference type="InterPro" id="IPR035093">
    <property type="entry name" value="RelE/ParE_toxin_dom_sf"/>
</dbReference>
<dbReference type="Proteomes" id="UP000315750">
    <property type="component" value="Chromosome"/>
</dbReference>
<protein>
    <recommendedName>
        <fullName evidence="4">Plasmid stabilization system protein</fullName>
    </recommendedName>
</protein>
<evidence type="ECO:0000256" key="1">
    <source>
        <dbReference type="ARBA" id="ARBA00022649"/>
    </source>
</evidence>